<dbReference type="EMBL" id="AP018227">
    <property type="protein sequence ID" value="BAY85274.1"/>
    <property type="molecule type" value="Genomic_DNA"/>
</dbReference>
<accession>A0A1Z4LVR7</accession>
<name>A0A1Z4LVR7_9CYAN</name>
<feature type="transmembrane region" description="Helical" evidence="1">
    <location>
        <begin position="66"/>
        <end position="84"/>
    </location>
</feature>
<reference evidence="2 3" key="1">
    <citation type="submission" date="2017-06" db="EMBL/GenBank/DDBJ databases">
        <title>Genome sequencing of cyanobaciteial culture collection at National Institute for Environmental Studies (NIES).</title>
        <authorList>
            <person name="Hirose Y."/>
            <person name="Shimura Y."/>
            <person name="Fujisawa T."/>
            <person name="Nakamura Y."/>
            <person name="Kawachi M."/>
        </authorList>
    </citation>
    <scope>NUCLEOTIDE SEQUENCE [LARGE SCALE GENOMIC DNA]</scope>
    <source>
        <strain evidence="2 3">NIES-267</strain>
    </source>
</reference>
<organism evidence="2 3">
    <name type="scientific">Calothrix parasitica NIES-267</name>
    <dbReference type="NCBI Taxonomy" id="1973488"/>
    <lineage>
        <taxon>Bacteria</taxon>
        <taxon>Bacillati</taxon>
        <taxon>Cyanobacteriota</taxon>
        <taxon>Cyanophyceae</taxon>
        <taxon>Nostocales</taxon>
        <taxon>Calotrichaceae</taxon>
        <taxon>Calothrix</taxon>
    </lineage>
</organism>
<sequence length="191" mass="20259">MSEQLDNPSSSKVRSIGQNFRITGWISFVLQSVLGVVSSLLLLVFVSNLGRRPGTPSAAAETGFGVFLAVCGIVSLGISVYLAFRCKNIGRNLQSTNPANRPRKVETVKTLQLALIVNLVGMLLTLLGAQAIVGSLVVKAVSSQTITTLGAVDPNRISGQDMLVVQANNNTITAHFVGLVGSIWLLNRITK</sequence>
<dbReference type="OrthoDB" id="5766633at2"/>
<dbReference type="AlphaFoldDB" id="A0A1Z4LVR7"/>
<dbReference type="PANTHER" id="PTHR34548:SF2">
    <property type="entry name" value="PROTEIN TIC 21, CHLOROPLASTIC"/>
    <property type="match status" value="1"/>
</dbReference>
<protein>
    <recommendedName>
        <fullName evidence="4">DUF3611 family protein</fullName>
    </recommendedName>
</protein>
<feature type="transmembrane region" description="Helical" evidence="1">
    <location>
        <begin position="22"/>
        <end position="46"/>
    </location>
</feature>
<keyword evidence="1" id="KW-1133">Transmembrane helix</keyword>
<dbReference type="Pfam" id="PF12263">
    <property type="entry name" value="DUF3611"/>
    <property type="match status" value="1"/>
</dbReference>
<proteinExistence type="predicted"/>
<dbReference type="InterPro" id="IPR022051">
    <property type="entry name" value="DUF3611"/>
</dbReference>
<keyword evidence="1" id="KW-0812">Transmembrane</keyword>
<keyword evidence="1" id="KW-0472">Membrane</keyword>
<keyword evidence="3" id="KW-1185">Reference proteome</keyword>
<dbReference type="PANTHER" id="PTHR34548">
    <property type="entry name" value="PROTEIN TIC 21, CHLOROPLASTIC"/>
    <property type="match status" value="1"/>
</dbReference>
<evidence type="ECO:0000256" key="1">
    <source>
        <dbReference type="SAM" id="Phobius"/>
    </source>
</evidence>
<evidence type="ECO:0000313" key="2">
    <source>
        <dbReference type="EMBL" id="BAY85274.1"/>
    </source>
</evidence>
<feature type="transmembrane region" description="Helical" evidence="1">
    <location>
        <begin position="172"/>
        <end position="190"/>
    </location>
</feature>
<evidence type="ECO:0008006" key="4">
    <source>
        <dbReference type="Google" id="ProtNLM"/>
    </source>
</evidence>
<feature type="transmembrane region" description="Helical" evidence="1">
    <location>
        <begin position="111"/>
        <end position="133"/>
    </location>
</feature>
<gene>
    <name evidence="2" type="ORF">NIES267_47730</name>
</gene>
<evidence type="ECO:0000313" key="3">
    <source>
        <dbReference type="Proteomes" id="UP000218418"/>
    </source>
</evidence>
<dbReference type="Proteomes" id="UP000218418">
    <property type="component" value="Chromosome"/>
</dbReference>